<evidence type="ECO:0000313" key="3">
    <source>
        <dbReference type="Proteomes" id="UP000823941"/>
    </source>
</evidence>
<reference evidence="2 3" key="1">
    <citation type="submission" date="2021-06" db="EMBL/GenBank/DDBJ databases">
        <title>A haploid diamondback moth (Plutella xylostella L.) genome assembly resolves 31 chromosomes and identifies a diamide resistance mutation.</title>
        <authorList>
            <person name="Ward C.M."/>
            <person name="Perry K.D."/>
            <person name="Baker G."/>
            <person name="Powis K."/>
            <person name="Heckel D.G."/>
            <person name="Baxter S.W."/>
        </authorList>
    </citation>
    <scope>NUCLEOTIDE SEQUENCE [LARGE SCALE GENOMIC DNA]</scope>
    <source>
        <strain evidence="2 3">LV</strain>
        <tissue evidence="2">Single pupa</tissue>
    </source>
</reference>
<feature type="non-terminal residue" evidence="2">
    <location>
        <position position="1"/>
    </location>
</feature>
<evidence type="ECO:0000313" key="2">
    <source>
        <dbReference type="EMBL" id="KAG7298274.1"/>
    </source>
</evidence>
<feature type="region of interest" description="Disordered" evidence="1">
    <location>
        <begin position="1"/>
        <end position="31"/>
    </location>
</feature>
<dbReference type="Proteomes" id="UP000823941">
    <property type="component" value="Chromosome 24"/>
</dbReference>
<sequence length="173" mass="18179">AYGGGQGYEPPPMYTPGVQGMPMQQQRSGMGTGAAVGLGVGALAAGGLAGYALGGGFSSHDSPVDEQLNQPQGEKKHHRIPPPPTRSADHETDSESAAGEPPRQKRFISSVYKGFRSVFGMCHRPRETDLEPEAAVSVQRPPFGPGQAKSLSVPRTEPTTNVDVEKSEAEKAL</sequence>
<organism evidence="2 3">
    <name type="scientific">Plutella xylostella</name>
    <name type="common">Diamondback moth</name>
    <name type="synonym">Plutella maculipennis</name>
    <dbReference type="NCBI Taxonomy" id="51655"/>
    <lineage>
        <taxon>Eukaryota</taxon>
        <taxon>Metazoa</taxon>
        <taxon>Ecdysozoa</taxon>
        <taxon>Arthropoda</taxon>
        <taxon>Hexapoda</taxon>
        <taxon>Insecta</taxon>
        <taxon>Pterygota</taxon>
        <taxon>Neoptera</taxon>
        <taxon>Endopterygota</taxon>
        <taxon>Lepidoptera</taxon>
        <taxon>Glossata</taxon>
        <taxon>Ditrysia</taxon>
        <taxon>Yponomeutoidea</taxon>
        <taxon>Plutellidae</taxon>
        <taxon>Plutella</taxon>
    </lineage>
</organism>
<keyword evidence="3" id="KW-1185">Reference proteome</keyword>
<gene>
    <name evidence="2" type="ORF">JYU34_017862</name>
</gene>
<feature type="compositionally biased region" description="Basic and acidic residues" evidence="1">
    <location>
        <begin position="163"/>
        <end position="173"/>
    </location>
</feature>
<proteinExistence type="predicted"/>
<feature type="region of interest" description="Disordered" evidence="1">
    <location>
        <begin position="130"/>
        <end position="173"/>
    </location>
</feature>
<accession>A0ABQ7PZ63</accession>
<protein>
    <submittedName>
        <fullName evidence="2">Uncharacterized protein</fullName>
    </submittedName>
</protein>
<comment type="caution">
    <text evidence="2">The sequence shown here is derived from an EMBL/GenBank/DDBJ whole genome shotgun (WGS) entry which is preliminary data.</text>
</comment>
<evidence type="ECO:0000256" key="1">
    <source>
        <dbReference type="SAM" id="MobiDB-lite"/>
    </source>
</evidence>
<feature type="region of interest" description="Disordered" evidence="1">
    <location>
        <begin position="51"/>
        <end position="106"/>
    </location>
</feature>
<name>A0ABQ7PZ63_PLUXY</name>
<dbReference type="EMBL" id="JAHIBW010000024">
    <property type="protein sequence ID" value="KAG7298274.1"/>
    <property type="molecule type" value="Genomic_DNA"/>
</dbReference>